<dbReference type="KEGG" id="hpk:Hprae_0190"/>
<feature type="transmembrane region" description="Helical" evidence="7">
    <location>
        <begin position="661"/>
        <end position="680"/>
    </location>
</feature>
<evidence type="ECO:0000313" key="8">
    <source>
        <dbReference type="EMBL" id="ADO76347.1"/>
    </source>
</evidence>
<keyword evidence="6" id="KW-0175">Coiled coil</keyword>
<feature type="transmembrane region" description="Helical" evidence="7">
    <location>
        <begin position="623"/>
        <end position="641"/>
    </location>
</feature>
<evidence type="ECO:0000256" key="5">
    <source>
        <dbReference type="ARBA" id="ARBA00023136"/>
    </source>
</evidence>
<keyword evidence="3 7" id="KW-0812">Transmembrane</keyword>
<evidence type="ECO:0000256" key="6">
    <source>
        <dbReference type="SAM" id="Coils"/>
    </source>
</evidence>
<dbReference type="AlphaFoldDB" id="E3DMM3"/>
<evidence type="ECO:0000313" key="9">
    <source>
        <dbReference type="Proteomes" id="UP000006866"/>
    </source>
</evidence>
<dbReference type="HOGENOM" id="CLU_253894_0_0_9"/>
<dbReference type="STRING" id="572479.Hprae_0190"/>
<name>E3DMM3_HALPG</name>
<evidence type="ECO:0000256" key="3">
    <source>
        <dbReference type="ARBA" id="ARBA00022692"/>
    </source>
</evidence>
<dbReference type="GO" id="GO:0012505">
    <property type="term" value="C:endomembrane system"/>
    <property type="evidence" value="ECO:0007669"/>
    <property type="project" value="UniProtKB-SubCell"/>
</dbReference>
<reference evidence="8 9" key="2">
    <citation type="journal article" date="2011" name="Stand. Genomic Sci.">
        <title>Complete genome sequence of the extremely halophilic Halanaerobium praevalens type strain (GSL).</title>
        <authorList>
            <person name="Ivanova N."/>
            <person name="Sikorski J."/>
            <person name="Chertkov O."/>
            <person name="Nolan M."/>
            <person name="Lucas S."/>
            <person name="Hammon N."/>
            <person name="Deshpande S."/>
            <person name="Cheng J.F."/>
            <person name="Tapia R."/>
            <person name="Han C."/>
            <person name="Goodwin L."/>
            <person name="Pitluck S."/>
            <person name="Huntemann M."/>
            <person name="Liolios K."/>
            <person name="Pagani I."/>
            <person name="Mavromatis K."/>
            <person name="Ovchinikova G."/>
            <person name="Pati A."/>
            <person name="Chen A."/>
            <person name="Palaniappan K."/>
            <person name="Land M."/>
            <person name="Hauser L."/>
            <person name="Brambilla E.M."/>
            <person name="Kannan K.P."/>
            <person name="Rohde M."/>
            <person name="Tindall B.J."/>
            <person name="Goker M."/>
            <person name="Detter J.C."/>
            <person name="Woyke T."/>
            <person name="Bristow J."/>
            <person name="Eisen J.A."/>
            <person name="Markowitz V."/>
            <person name="Hugenholtz P."/>
            <person name="Kyrpides N.C."/>
            <person name="Klenk H.P."/>
            <person name="Lapidus A."/>
        </authorList>
    </citation>
    <scope>NUCLEOTIDE SEQUENCE [LARGE SCALE GENOMIC DNA]</scope>
    <source>
        <strain evidence="9">ATCC 33744 / DSM 2228 / GSL</strain>
    </source>
</reference>
<evidence type="ECO:0008006" key="10">
    <source>
        <dbReference type="Google" id="ProtNLM"/>
    </source>
</evidence>
<keyword evidence="5 7" id="KW-0472">Membrane</keyword>
<feature type="coiled-coil region" evidence="6">
    <location>
        <begin position="1080"/>
        <end position="1119"/>
    </location>
</feature>
<dbReference type="EMBL" id="CP002175">
    <property type="protein sequence ID" value="ADO76347.1"/>
    <property type="molecule type" value="Genomic_DNA"/>
</dbReference>
<comment type="similarity">
    <text evidence="2">Belongs to the UPF0754 family.</text>
</comment>
<dbReference type="PANTHER" id="PTHR35791">
    <property type="entry name" value="UPF0754 MEMBRANE PROTEIN YHEB"/>
    <property type="match status" value="1"/>
</dbReference>
<evidence type="ECO:0000256" key="7">
    <source>
        <dbReference type="SAM" id="Phobius"/>
    </source>
</evidence>
<evidence type="ECO:0000256" key="1">
    <source>
        <dbReference type="ARBA" id="ARBA00004308"/>
    </source>
</evidence>
<protein>
    <recommendedName>
        <fullName evidence="10">DUF445 family protein</fullName>
    </recommendedName>
</protein>
<evidence type="ECO:0000256" key="2">
    <source>
        <dbReference type="ARBA" id="ARBA00008053"/>
    </source>
</evidence>
<sequence>MALDLLAIISAAGTGAVTGYLTNNLALKMIFKEYGPLGGVVVKTKTEFIESISKLVEKDLINHQTLAAQFSAPAFQTNFKQTTADFLNIYLVKHSQKLKLAEISGFEKNYEFLAEAASKSSAEAAIKTAKKLEEKELKEIISESKQQQLLVEAKNLFVKKACSNSSLEKIMLNFVQQLQEQSLRDLIDQNIYLELKEIMKNLINYLQINQSKLQNSSKKELLTKLKDLFKLDQTGRELIEQIQALRLSDLIKSEAELKEITAEAEISKLIKEILVNLKIEIQNSEICLADLMTEGIKNDFRADLAVLTKAGTKEILAFVDSESENLNQLILTAVEAEIEASSGFQAMSRQGIYSKYKENIEEYGLPITHLQTYLKSKIKSDQQKLVENLFEKIKNININRFLDQVDLDSLSLKLEQLFFDFYAENNNQRLTEIFSADLFEQKKLTDKLLTLSLNFASQISDDPQAVEVLIDYLMSLKLKTFVKSEQIKADKNNLVKPLAEFLLEKDSFLKDFAAFLNQNFFEILSKEFQKSQSELETEVENHFKSQVDKIGSKKVESIVQLVPNQPGSVADLTESITTFFYNNLPELLEGQVAKAAAANLNQLSDQEVQKAIEDFMGKELKPITYLGALLGALAGIIFSASGAEMAILQSAPLWLEYLSSALLYGGVGWLTNVLAIWMIFHPYQEYNILGAKIPFTPGVVAKNRSRFADSMGKFVEKELLQAETAAEIIENNREAIKSRILAYFAAKDYQQLFNLINSKKDLLAAALIKKMKQLLKHSDNSDFENLVSKVEKRLEKLLVEKVDDLDFETEIKSYLKAENNSLVELNYFLTSQFSLDKLINSLTGSYSFELNSLQLKKIIANKELYPLFRFILPSLLNKEINFKLKDYVLDILKQDSKLYLDQGLDLLWQKEADLAKAINFKKDEIIEKEKEKKGGLLKNTMISGAIYMADLDQFVNSVVARVFAKLKNNYFEQKREKLESHYFKLLENLAQKDLNLETNFNLTQLLASFFASEKGAKLLKEVLYLSDDLIADLIELILKEDRKDLLALNFELQAEAVEYLIQEQLSLEQKLQLLLLIKDLLTAKNLAAEIRNLLEKLDLEILTKEIKLLVNNLKLIENENLKSDLLAELKKNGADLLETEAFTSWFHEYSTAEISKLVQKIARKMDRDSLEDLLILFIEAGIDSFKNNSEALLQSLELKNLTAAEVRKMDPAEIESLFNDFAGKYFNHLKEYGWFGGVFGVLQLLIRTII</sequence>
<dbReference type="PANTHER" id="PTHR35791:SF1">
    <property type="entry name" value="UPF0754 MEMBRANE PROTEIN YHEB"/>
    <property type="match status" value="1"/>
</dbReference>
<dbReference type="InterPro" id="IPR007383">
    <property type="entry name" value="DUF445"/>
</dbReference>
<keyword evidence="9" id="KW-1185">Reference proteome</keyword>
<proteinExistence type="inferred from homology"/>
<gene>
    <name evidence="8" type="ordered locus">Hprae_0190</name>
</gene>
<accession>E3DMM3</accession>
<dbReference type="Proteomes" id="UP000006866">
    <property type="component" value="Chromosome"/>
</dbReference>
<dbReference type="OrthoDB" id="9787430at2"/>
<dbReference type="RefSeq" id="WP_014552382.1">
    <property type="nucleotide sequence ID" value="NC_017455.1"/>
</dbReference>
<dbReference type="PATRIC" id="fig|572479.3.peg.191"/>
<keyword evidence="4 7" id="KW-1133">Transmembrane helix</keyword>
<dbReference type="Pfam" id="PF04286">
    <property type="entry name" value="DUF445"/>
    <property type="match status" value="2"/>
</dbReference>
<feature type="transmembrane region" description="Helical" evidence="7">
    <location>
        <begin position="6"/>
        <end position="27"/>
    </location>
</feature>
<dbReference type="eggNOG" id="COG4399">
    <property type="taxonomic scope" value="Bacteria"/>
</dbReference>
<organism evidence="8 9">
    <name type="scientific">Halanaerobium praevalens (strain ATCC 33744 / DSM 2228 / GSL)</name>
    <dbReference type="NCBI Taxonomy" id="572479"/>
    <lineage>
        <taxon>Bacteria</taxon>
        <taxon>Bacillati</taxon>
        <taxon>Bacillota</taxon>
        <taxon>Clostridia</taxon>
        <taxon>Halanaerobiales</taxon>
        <taxon>Halanaerobiaceae</taxon>
        <taxon>Halanaerobium</taxon>
    </lineage>
</organism>
<comment type="subcellular location">
    <subcellularLocation>
        <location evidence="1">Endomembrane system</location>
    </subcellularLocation>
</comment>
<reference evidence="9" key="1">
    <citation type="submission" date="2010-10" db="EMBL/GenBank/DDBJ databases">
        <title>The complete genome of Halanaerobium praevalens DSM 2228.</title>
        <authorList>
            <consortium name="US DOE Joint Genome Institute (JGI-PGF)"/>
            <person name="Lucas S."/>
            <person name="Copeland A."/>
            <person name="Lapidus A."/>
            <person name="Glavina del Rio T."/>
            <person name="Dalin E."/>
            <person name="Tice H."/>
            <person name="Bruce D."/>
            <person name="Goodwin L."/>
            <person name="Pitluck S."/>
            <person name="Kyrpides N."/>
            <person name="Mavromatis K."/>
            <person name="Ivanova N."/>
            <person name="Ovchinnikova G."/>
            <person name="Chertkov O."/>
            <person name="Detter J.C."/>
            <person name="Han C."/>
            <person name="Larimer F."/>
            <person name="Land M."/>
            <person name="Hauser L."/>
            <person name="Markowitz V."/>
            <person name="Cheng J.-F."/>
            <person name="Hugenholtz P."/>
            <person name="Woyke T."/>
            <person name="Wu D."/>
            <person name="Tindall B."/>
            <person name="Pomrenke H.G."/>
            <person name="Brambilla E."/>
            <person name="Klenk H.-P."/>
            <person name="Eisen J.A."/>
        </authorList>
    </citation>
    <scope>NUCLEOTIDE SEQUENCE [LARGE SCALE GENOMIC DNA]</scope>
    <source>
        <strain evidence="9">ATCC 33744 / DSM 2228 / GSL</strain>
    </source>
</reference>
<evidence type="ECO:0000256" key="4">
    <source>
        <dbReference type="ARBA" id="ARBA00022989"/>
    </source>
</evidence>